<evidence type="ECO:0000259" key="4">
    <source>
        <dbReference type="PROSITE" id="PS50263"/>
    </source>
</evidence>
<dbReference type="AlphaFoldDB" id="A0AAN7SG36"/>
<evidence type="ECO:0000313" key="6">
    <source>
        <dbReference type="Proteomes" id="UP001353858"/>
    </source>
</evidence>
<dbReference type="InterPro" id="IPR043957">
    <property type="entry name" value="Vanin_C"/>
</dbReference>
<dbReference type="Pfam" id="PF19018">
    <property type="entry name" value="Vanin_C"/>
    <property type="match status" value="1"/>
</dbReference>
<evidence type="ECO:0000313" key="5">
    <source>
        <dbReference type="EMBL" id="KAK4878069.1"/>
    </source>
</evidence>
<feature type="domain" description="CN hydrolase" evidence="4">
    <location>
        <begin position="23"/>
        <end position="294"/>
    </location>
</feature>
<dbReference type="PROSITE" id="PS50263">
    <property type="entry name" value="CN_HYDROLASE"/>
    <property type="match status" value="1"/>
</dbReference>
<dbReference type="EMBL" id="JARPUR010000004">
    <property type="protein sequence ID" value="KAK4878069.1"/>
    <property type="molecule type" value="Genomic_DNA"/>
</dbReference>
<comment type="similarity">
    <text evidence="1">Belongs to the carbon-nitrogen hydrolase superfamily. BTD/VNN family.</text>
</comment>
<gene>
    <name evidence="5" type="ORF">RN001_010575</name>
</gene>
<keyword evidence="6" id="KW-1185">Reference proteome</keyword>
<evidence type="ECO:0000256" key="1">
    <source>
        <dbReference type="ARBA" id="ARBA00008225"/>
    </source>
</evidence>
<dbReference type="InterPro" id="IPR040154">
    <property type="entry name" value="Biotinidase/VNN"/>
</dbReference>
<reference evidence="6" key="1">
    <citation type="submission" date="2023-01" db="EMBL/GenBank/DDBJ databases">
        <title>Key to firefly adult light organ development and bioluminescence: homeobox transcription factors regulate luciferase expression and transportation to peroxisome.</title>
        <authorList>
            <person name="Fu X."/>
        </authorList>
    </citation>
    <scope>NUCLEOTIDE SEQUENCE [LARGE SCALE GENOMIC DNA]</scope>
</reference>
<comment type="caution">
    <text evidence="5">The sequence shown here is derived from an EMBL/GenBank/DDBJ whole genome shotgun (WGS) entry which is preliminary data.</text>
</comment>
<protein>
    <recommendedName>
        <fullName evidence="4">CN hydrolase domain-containing protein</fullName>
    </recommendedName>
</protein>
<dbReference type="InterPro" id="IPR003010">
    <property type="entry name" value="C-N_Hydrolase"/>
</dbReference>
<evidence type="ECO:0000256" key="3">
    <source>
        <dbReference type="SAM" id="SignalP"/>
    </source>
</evidence>
<organism evidence="5 6">
    <name type="scientific">Aquatica leii</name>
    <dbReference type="NCBI Taxonomy" id="1421715"/>
    <lineage>
        <taxon>Eukaryota</taxon>
        <taxon>Metazoa</taxon>
        <taxon>Ecdysozoa</taxon>
        <taxon>Arthropoda</taxon>
        <taxon>Hexapoda</taxon>
        <taxon>Insecta</taxon>
        <taxon>Pterygota</taxon>
        <taxon>Neoptera</taxon>
        <taxon>Endopterygota</taxon>
        <taxon>Coleoptera</taxon>
        <taxon>Polyphaga</taxon>
        <taxon>Elateriformia</taxon>
        <taxon>Elateroidea</taxon>
        <taxon>Lampyridae</taxon>
        <taxon>Luciolinae</taxon>
        <taxon>Aquatica</taxon>
    </lineage>
</organism>
<dbReference type="Gene3D" id="3.60.110.10">
    <property type="entry name" value="Carbon-nitrogen hydrolase"/>
    <property type="match status" value="1"/>
</dbReference>
<sequence length="491" mass="56333">MEKFYALFLIFISLWAKTIKMDYTAAVVEFYPDQVEDLKPEEKLKKNVDGYLNILDEILKKQPKPDIVIFPEAVLTAKSAIVKRSDALPYTVEISNSSESLCTAVNTTFLTRLACAAQQSKIYLVINLIERERCKSTSKCAKDGWDIFNANIVLDRNGSVISKYPKYYLFDEPFMNRTATPEVVIFDTDFGEKFASFTCFDILFKKPALDLVYKHQVTNIIFTTMWYSKLPFLAGLQMQRQWSYAVNATLLAAGANDPERANGGSGIHLGRKGSLVSGILDNTRSQAFVATVPQLLAQVRETTEEIDKKAKQMDGFFLYDEDLTQYTSKIIQFGKQGIKNKICHKNLCCDFKMSLQWNNTTTKKYYVYHMVAYTGVLYIYDYILGIDVCGVIACLTKNLNSCSKRFPNYDDVSWPVTFKRIQIKAQFEIDDQKFQYPNSLLSNIKPLPAEDFDWTSRTLNTTIEKTFTLKHPQNRLMTFAIYGRDFNKDKH</sequence>
<dbReference type="Pfam" id="PF00795">
    <property type="entry name" value="CN_hydrolase"/>
    <property type="match status" value="1"/>
</dbReference>
<keyword evidence="3" id="KW-0732">Signal</keyword>
<name>A0AAN7SG36_9COLE</name>
<dbReference type="GO" id="GO:0016787">
    <property type="term" value="F:hydrolase activity"/>
    <property type="evidence" value="ECO:0007669"/>
    <property type="project" value="UniProtKB-KW"/>
</dbReference>
<proteinExistence type="inferred from homology"/>
<dbReference type="Proteomes" id="UP001353858">
    <property type="component" value="Unassembled WGS sequence"/>
</dbReference>
<keyword evidence="2" id="KW-0378">Hydrolase</keyword>
<dbReference type="PANTHER" id="PTHR10609">
    <property type="entry name" value="BIOTINIDASE-RELATED"/>
    <property type="match status" value="1"/>
</dbReference>
<dbReference type="InterPro" id="IPR036526">
    <property type="entry name" value="C-N_Hydrolase_sf"/>
</dbReference>
<feature type="signal peptide" evidence="3">
    <location>
        <begin position="1"/>
        <end position="16"/>
    </location>
</feature>
<dbReference type="SUPFAM" id="SSF56317">
    <property type="entry name" value="Carbon-nitrogen hydrolase"/>
    <property type="match status" value="1"/>
</dbReference>
<feature type="chain" id="PRO_5043034209" description="CN hydrolase domain-containing protein" evidence="3">
    <location>
        <begin position="17"/>
        <end position="491"/>
    </location>
</feature>
<accession>A0AAN7SG36</accession>
<evidence type="ECO:0000256" key="2">
    <source>
        <dbReference type="ARBA" id="ARBA00022801"/>
    </source>
</evidence>
<dbReference type="PANTHER" id="PTHR10609:SF14">
    <property type="entry name" value="BIOTINIDASE"/>
    <property type="match status" value="1"/>
</dbReference>